<feature type="compositionally biased region" description="Low complexity" evidence="1">
    <location>
        <begin position="193"/>
        <end position="207"/>
    </location>
</feature>
<evidence type="ECO:0000313" key="3">
    <source>
        <dbReference type="Proteomes" id="UP001586593"/>
    </source>
</evidence>
<accession>A0ABR3VQT7</accession>
<protein>
    <submittedName>
        <fullName evidence="2">Uncharacterized protein</fullName>
    </submittedName>
</protein>
<feature type="compositionally biased region" description="Basic and acidic residues" evidence="1">
    <location>
        <begin position="140"/>
        <end position="151"/>
    </location>
</feature>
<feature type="compositionally biased region" description="Basic and acidic residues" evidence="1">
    <location>
        <begin position="164"/>
        <end position="192"/>
    </location>
</feature>
<sequence length="259" mass="28383">MQPPASCRRTARVAPLSMTPRYVKAGGRRRKKGGEKKEEKKRGGSVSCERAVLYWGPRPVLTSLSSSIPPTALRREGSARAGQAVLPIHHGRVVRGDEEPAAHRQEDGAVAEDARGLAALPQQRRAQRHLVQGLRPRQPRAREAGRVAGDPRRRHLLPPGRVAVAHERAVRAQEEVRRDLRGHALHQGHREPQGAAQAPGRGAGQAPHLRGAVPHRQGEGRQGREALPAPAGRDRGHARPVRRPHRRHERPPGPHPPQA</sequence>
<dbReference type="Proteomes" id="UP001586593">
    <property type="component" value="Unassembled WGS sequence"/>
</dbReference>
<feature type="region of interest" description="Disordered" evidence="1">
    <location>
        <begin position="60"/>
        <end position="259"/>
    </location>
</feature>
<feature type="compositionally biased region" description="Basic residues" evidence="1">
    <location>
        <begin position="238"/>
        <end position="249"/>
    </location>
</feature>
<dbReference type="EMBL" id="JAZHXJ010001746">
    <property type="protein sequence ID" value="KAL1844238.1"/>
    <property type="molecule type" value="Genomic_DNA"/>
</dbReference>
<feature type="region of interest" description="Disordered" evidence="1">
    <location>
        <begin position="1"/>
        <end position="47"/>
    </location>
</feature>
<proteinExistence type="predicted"/>
<keyword evidence="3" id="KW-1185">Reference proteome</keyword>
<name>A0ABR3VQT7_9PEZI</name>
<comment type="caution">
    <text evidence="2">The sequence shown here is derived from an EMBL/GenBank/DDBJ whole genome shotgun (WGS) entry which is preliminary data.</text>
</comment>
<reference evidence="2 3" key="1">
    <citation type="journal article" date="2024" name="Commun. Biol.">
        <title>Comparative genomic analysis of thermophilic fungi reveals convergent evolutionary adaptations and gene losses.</title>
        <authorList>
            <person name="Steindorff A.S."/>
            <person name="Aguilar-Pontes M.V."/>
            <person name="Robinson A.J."/>
            <person name="Andreopoulos B."/>
            <person name="LaButti K."/>
            <person name="Kuo A."/>
            <person name="Mondo S."/>
            <person name="Riley R."/>
            <person name="Otillar R."/>
            <person name="Haridas S."/>
            <person name="Lipzen A."/>
            <person name="Grimwood J."/>
            <person name="Schmutz J."/>
            <person name="Clum A."/>
            <person name="Reid I.D."/>
            <person name="Moisan M.C."/>
            <person name="Butler G."/>
            <person name="Nguyen T.T.M."/>
            <person name="Dewar K."/>
            <person name="Conant G."/>
            <person name="Drula E."/>
            <person name="Henrissat B."/>
            <person name="Hansel C."/>
            <person name="Singer S."/>
            <person name="Hutchinson M.I."/>
            <person name="de Vries R.P."/>
            <person name="Natvig D.O."/>
            <person name="Powell A.J."/>
            <person name="Tsang A."/>
            <person name="Grigoriev I.V."/>
        </authorList>
    </citation>
    <scope>NUCLEOTIDE SEQUENCE [LARGE SCALE GENOMIC DNA]</scope>
    <source>
        <strain evidence="2 3">ATCC 24622</strain>
    </source>
</reference>
<feature type="compositionally biased region" description="Basic and acidic residues" evidence="1">
    <location>
        <begin position="94"/>
        <end position="115"/>
    </location>
</feature>
<evidence type="ECO:0000256" key="1">
    <source>
        <dbReference type="SAM" id="MobiDB-lite"/>
    </source>
</evidence>
<organism evidence="2 3">
    <name type="scientific">Phialemonium thermophilum</name>
    <dbReference type="NCBI Taxonomy" id="223376"/>
    <lineage>
        <taxon>Eukaryota</taxon>
        <taxon>Fungi</taxon>
        <taxon>Dikarya</taxon>
        <taxon>Ascomycota</taxon>
        <taxon>Pezizomycotina</taxon>
        <taxon>Sordariomycetes</taxon>
        <taxon>Sordariomycetidae</taxon>
        <taxon>Cephalothecales</taxon>
        <taxon>Cephalothecaceae</taxon>
        <taxon>Phialemonium</taxon>
    </lineage>
</organism>
<gene>
    <name evidence="2" type="ORF">VTK73DRAFT_2618</name>
</gene>
<evidence type="ECO:0000313" key="2">
    <source>
        <dbReference type="EMBL" id="KAL1844238.1"/>
    </source>
</evidence>